<dbReference type="PROSITE" id="PS51186">
    <property type="entry name" value="GNAT"/>
    <property type="match status" value="1"/>
</dbReference>
<dbReference type="InterPro" id="IPR016181">
    <property type="entry name" value="Acyl_CoA_acyltransferase"/>
</dbReference>
<dbReference type="Gene3D" id="3.40.630.30">
    <property type="match status" value="1"/>
</dbReference>
<dbReference type="OrthoDB" id="630895at2759"/>
<accession>A0A1L7X8Q2</accession>
<proteinExistence type="predicted"/>
<keyword evidence="3" id="KW-1185">Reference proteome</keyword>
<gene>
    <name evidence="2" type="ORF">PAC_11263</name>
</gene>
<dbReference type="PANTHER" id="PTHR43792">
    <property type="entry name" value="GNAT FAMILY, PUTATIVE (AFU_ORTHOLOGUE AFUA_3G00765)-RELATED-RELATED"/>
    <property type="match status" value="1"/>
</dbReference>
<dbReference type="InterPro" id="IPR000182">
    <property type="entry name" value="GNAT_dom"/>
</dbReference>
<evidence type="ECO:0000313" key="2">
    <source>
        <dbReference type="EMBL" id="CZR61367.1"/>
    </source>
</evidence>
<evidence type="ECO:0000313" key="3">
    <source>
        <dbReference type="Proteomes" id="UP000184330"/>
    </source>
</evidence>
<protein>
    <recommendedName>
        <fullName evidence="1">N-acetyltransferase domain-containing protein</fullName>
    </recommendedName>
</protein>
<organism evidence="2 3">
    <name type="scientific">Phialocephala subalpina</name>
    <dbReference type="NCBI Taxonomy" id="576137"/>
    <lineage>
        <taxon>Eukaryota</taxon>
        <taxon>Fungi</taxon>
        <taxon>Dikarya</taxon>
        <taxon>Ascomycota</taxon>
        <taxon>Pezizomycotina</taxon>
        <taxon>Leotiomycetes</taxon>
        <taxon>Helotiales</taxon>
        <taxon>Mollisiaceae</taxon>
        <taxon>Phialocephala</taxon>
        <taxon>Phialocephala fortinii species complex</taxon>
    </lineage>
</organism>
<dbReference type="EMBL" id="FJOG01000018">
    <property type="protein sequence ID" value="CZR61367.1"/>
    <property type="molecule type" value="Genomic_DNA"/>
</dbReference>
<dbReference type="Pfam" id="PF13302">
    <property type="entry name" value="Acetyltransf_3"/>
    <property type="match status" value="1"/>
</dbReference>
<dbReference type="AlphaFoldDB" id="A0A1L7X8Q2"/>
<dbReference type="Proteomes" id="UP000184330">
    <property type="component" value="Unassembled WGS sequence"/>
</dbReference>
<name>A0A1L7X8Q2_9HELO</name>
<dbReference type="InterPro" id="IPR051531">
    <property type="entry name" value="N-acetyltransferase"/>
</dbReference>
<evidence type="ECO:0000259" key="1">
    <source>
        <dbReference type="PROSITE" id="PS51186"/>
    </source>
</evidence>
<sequence>MSAPKTPPPRYLSTERLALELFSRANPKHYEVMLGCINNEISHASMSDYGIRTTQQFDRLNEATFLTYPVAFPQELSYIASLKESPPTPVGAVTLAQRSRQFPPDIGWAILPEFMGNGYATEAAKEFLRWVTEDWRLEICTWPDEGNRKSVRVAEKLGFVDGGVVRSLDEDALVKIWVLPGMKKVDADGVMSVSLWGEGKSKEDVIGK</sequence>
<dbReference type="STRING" id="576137.A0A1L7X8Q2"/>
<reference evidence="2 3" key="1">
    <citation type="submission" date="2016-03" db="EMBL/GenBank/DDBJ databases">
        <authorList>
            <person name="Ploux O."/>
        </authorList>
    </citation>
    <scope>NUCLEOTIDE SEQUENCE [LARGE SCALE GENOMIC DNA]</scope>
    <source>
        <strain evidence="2 3">UAMH 11012</strain>
    </source>
</reference>
<feature type="domain" description="N-acetyltransferase" evidence="1">
    <location>
        <begin position="44"/>
        <end position="180"/>
    </location>
</feature>
<dbReference type="SUPFAM" id="SSF55729">
    <property type="entry name" value="Acyl-CoA N-acyltransferases (Nat)"/>
    <property type="match status" value="1"/>
</dbReference>
<dbReference type="GO" id="GO:0016747">
    <property type="term" value="F:acyltransferase activity, transferring groups other than amino-acyl groups"/>
    <property type="evidence" value="ECO:0007669"/>
    <property type="project" value="InterPro"/>
</dbReference>